<reference evidence="1 2" key="1">
    <citation type="submission" date="2023-09" db="EMBL/GenBank/DDBJ databases">
        <title>Novel taxa isolated from Blanes Bay.</title>
        <authorList>
            <person name="Rey-Velasco X."/>
            <person name="Lucena T."/>
        </authorList>
    </citation>
    <scope>NUCLEOTIDE SEQUENCE [LARGE SCALE GENOMIC DNA]</scope>
    <source>
        <strain evidence="1 2">S334</strain>
    </source>
</reference>
<evidence type="ECO:0000313" key="1">
    <source>
        <dbReference type="EMBL" id="MDT7829480.1"/>
    </source>
</evidence>
<name>A0ABU3L6U8_9FLAO</name>
<dbReference type="RefSeq" id="WP_314015431.1">
    <property type="nucleotide sequence ID" value="NZ_JAVTTP010000001.1"/>
</dbReference>
<protein>
    <recommendedName>
        <fullName evidence="3">Transcriptional regulator</fullName>
    </recommendedName>
</protein>
<dbReference type="EMBL" id="JAVTTP010000001">
    <property type="protein sequence ID" value="MDT7829480.1"/>
    <property type="molecule type" value="Genomic_DNA"/>
</dbReference>
<accession>A0ABU3L6U8</accession>
<gene>
    <name evidence="1" type="ORF">RQM65_12455</name>
</gene>
<organism evidence="1 2">
    <name type="scientific">Pricia mediterranea</name>
    <dbReference type="NCBI Taxonomy" id="3076079"/>
    <lineage>
        <taxon>Bacteria</taxon>
        <taxon>Pseudomonadati</taxon>
        <taxon>Bacteroidota</taxon>
        <taxon>Flavobacteriia</taxon>
        <taxon>Flavobacteriales</taxon>
        <taxon>Flavobacteriaceae</taxon>
        <taxon>Pricia</taxon>
    </lineage>
</organism>
<evidence type="ECO:0008006" key="3">
    <source>
        <dbReference type="Google" id="ProtNLM"/>
    </source>
</evidence>
<dbReference type="Proteomes" id="UP001250656">
    <property type="component" value="Unassembled WGS sequence"/>
</dbReference>
<evidence type="ECO:0000313" key="2">
    <source>
        <dbReference type="Proteomes" id="UP001250656"/>
    </source>
</evidence>
<proteinExistence type="predicted"/>
<comment type="caution">
    <text evidence="1">The sequence shown here is derived from an EMBL/GenBank/DDBJ whole genome shotgun (WGS) entry which is preliminary data.</text>
</comment>
<sequence>MAITEAMEERDFLKKSKTSYSITEKGWHWLSQFDVCQIDYGKRRPLARRCLDRTERRPHLAGPIGSALLEKMLEKDWFEKIESSRELIVTDNGRHALKKELGVVL</sequence>
<keyword evidence="2" id="KW-1185">Reference proteome</keyword>